<accession>A0A369KMY1</accession>
<comment type="caution">
    <text evidence="2">The sequence shown here is derived from an EMBL/GenBank/DDBJ whole genome shotgun (WGS) entry which is preliminary data.</text>
</comment>
<evidence type="ECO:0000313" key="2">
    <source>
        <dbReference type="EMBL" id="RDB35208.1"/>
    </source>
</evidence>
<dbReference type="InterPro" id="IPR008471">
    <property type="entry name" value="MnmC-like_methylTransf"/>
</dbReference>
<proteinExistence type="predicted"/>
<dbReference type="InterPro" id="IPR029063">
    <property type="entry name" value="SAM-dependent_MTases_sf"/>
</dbReference>
<dbReference type="Proteomes" id="UP000253934">
    <property type="component" value="Unassembled WGS sequence"/>
</dbReference>
<organism evidence="2 3">
    <name type="scientific">Spirobacillus cienkowskii</name>
    <dbReference type="NCBI Taxonomy" id="495820"/>
    <lineage>
        <taxon>Bacteria</taxon>
        <taxon>Pseudomonadati</taxon>
        <taxon>Bdellovibrionota</taxon>
        <taxon>Oligoflexia</taxon>
        <taxon>Silvanigrellales</taxon>
        <taxon>Spirobacillus</taxon>
    </lineage>
</organism>
<dbReference type="GO" id="GO:0016645">
    <property type="term" value="F:oxidoreductase activity, acting on the CH-NH group of donors"/>
    <property type="evidence" value="ECO:0007669"/>
    <property type="project" value="InterPro"/>
</dbReference>
<feature type="domain" description="MnmC-like methyltransferase" evidence="1">
    <location>
        <begin position="181"/>
        <end position="260"/>
    </location>
</feature>
<dbReference type="Gene3D" id="3.40.50.150">
    <property type="entry name" value="Vaccinia Virus protein VP39"/>
    <property type="match status" value="1"/>
</dbReference>
<dbReference type="AlphaFoldDB" id="A0A369KMY1"/>
<evidence type="ECO:0000259" key="1">
    <source>
        <dbReference type="Pfam" id="PF05430"/>
    </source>
</evidence>
<name>A0A369KMY1_9BACT</name>
<dbReference type="EMBL" id="QOVW01000096">
    <property type="protein sequence ID" value="RDB35208.1"/>
    <property type="molecule type" value="Genomic_DNA"/>
</dbReference>
<dbReference type="Pfam" id="PF05430">
    <property type="entry name" value="Methyltransf_30"/>
    <property type="match status" value="1"/>
</dbReference>
<sequence length="268" mass="30740">MLENVYFDKASKYTAEFVLTSDHSFSLRLNHTPQMLTENSIQSDTCLPELMHSTAGAFSETIYVYLPVVKAVIERDLPLHFLSIGLGLGYIEVMIIAYCLSQQKQVASVESFEAVSFLGHYFINYFLEKYVPQKFVYCYNDIIQRNSVYFGVNQETLKSNIKDLILKKKININSKFTENSAVQNPAHGIFFDAFSQSSSPELWTQSLFNNIFSKNCSAFDCIFATYASKGILKTQLKNQGFVIHKKQGFFKKRECIFAERQFNKLPMS</sequence>
<keyword evidence="3" id="KW-1185">Reference proteome</keyword>
<gene>
    <name evidence="2" type="ORF">DCC88_11300</name>
</gene>
<evidence type="ECO:0000313" key="3">
    <source>
        <dbReference type="Proteomes" id="UP000253934"/>
    </source>
</evidence>
<protein>
    <recommendedName>
        <fullName evidence="1">MnmC-like methyltransferase domain-containing protein</fullName>
    </recommendedName>
</protein>
<reference evidence="2" key="1">
    <citation type="submission" date="2018-04" db="EMBL/GenBank/DDBJ databases">
        <title>Draft genome sequence of the Candidatus Spirobacillus cienkowskii, a pathogen of freshwater Daphnia species, reconstructed from hemolymph metagenomic reads.</title>
        <authorList>
            <person name="Bresciani L."/>
            <person name="Lemos L.N."/>
            <person name="Wale N."/>
            <person name="Lin J.Y."/>
            <person name="Fernandes G.R."/>
            <person name="Duffy M.A."/>
            <person name="Rodrigues J.M."/>
        </authorList>
    </citation>
    <scope>NUCLEOTIDE SEQUENCE [LARGE SCALE GENOMIC DNA]</scope>
    <source>
        <strain evidence="2">Binning01</strain>
    </source>
</reference>